<keyword evidence="6 9" id="KW-0249">Electron transport</keyword>
<evidence type="ECO:0000256" key="7">
    <source>
        <dbReference type="ARBA" id="ARBA00023128"/>
    </source>
</evidence>
<dbReference type="AlphaFoldDB" id="A0A8K1CGW5"/>
<evidence type="ECO:0000256" key="5">
    <source>
        <dbReference type="ARBA" id="ARBA00022946"/>
    </source>
</evidence>
<keyword evidence="3 9" id="KW-0679">Respiratory chain</keyword>
<dbReference type="FunFam" id="3.30.160.190:FF:000001">
    <property type="entry name" value="NADH-ubiquinone oxidoreductase 21 kDa subunit mitochondrial"/>
    <property type="match status" value="1"/>
</dbReference>
<dbReference type="OrthoDB" id="3089at2759"/>
<comment type="similarity">
    <text evidence="1 9">Belongs to the complex I NDUFS4 subunit family.</text>
</comment>
<comment type="subcellular location">
    <subcellularLocation>
        <location evidence="9">Mitochondrion inner membrane</location>
        <topology evidence="9">Peripheral membrane protein</topology>
        <orientation evidence="9">Matrix side</orientation>
    </subcellularLocation>
</comment>
<evidence type="ECO:0000256" key="9">
    <source>
        <dbReference type="RuleBase" id="RU367010"/>
    </source>
</evidence>
<gene>
    <name evidence="10" type="ORF">Poli38472_005113</name>
</gene>
<evidence type="ECO:0000256" key="3">
    <source>
        <dbReference type="ARBA" id="ARBA00022660"/>
    </source>
</evidence>
<reference evidence="10" key="1">
    <citation type="submission" date="2019-03" db="EMBL/GenBank/DDBJ databases">
        <title>Long read genome sequence of the mycoparasitic Pythium oligandrum ATCC 38472 isolated from sugarbeet rhizosphere.</title>
        <authorList>
            <person name="Gaulin E."/>
        </authorList>
    </citation>
    <scope>NUCLEOTIDE SEQUENCE</scope>
    <source>
        <strain evidence="10">ATCC 38472_TT</strain>
    </source>
</reference>
<evidence type="ECO:0000313" key="11">
    <source>
        <dbReference type="Proteomes" id="UP000794436"/>
    </source>
</evidence>
<dbReference type="PANTHER" id="PTHR12219">
    <property type="entry name" value="NADH-UBIQUINONE OXIDOREDUCTASE"/>
    <property type="match status" value="1"/>
</dbReference>
<keyword evidence="2 9" id="KW-0813">Transport</keyword>
<evidence type="ECO:0000256" key="4">
    <source>
        <dbReference type="ARBA" id="ARBA00022792"/>
    </source>
</evidence>
<evidence type="ECO:0000256" key="1">
    <source>
        <dbReference type="ARBA" id="ARBA00005882"/>
    </source>
</evidence>
<protein>
    <recommendedName>
        <fullName evidence="9">NADH dehydrogenase [ubiquinone] iron-sulfur protein 4, mitochondrial</fullName>
    </recommendedName>
</protein>
<keyword evidence="4 9" id="KW-0999">Mitochondrion inner membrane</keyword>
<organism evidence="10 11">
    <name type="scientific">Pythium oligandrum</name>
    <name type="common">Mycoparasitic fungus</name>
    <dbReference type="NCBI Taxonomy" id="41045"/>
    <lineage>
        <taxon>Eukaryota</taxon>
        <taxon>Sar</taxon>
        <taxon>Stramenopiles</taxon>
        <taxon>Oomycota</taxon>
        <taxon>Peronosporomycetes</taxon>
        <taxon>Pythiales</taxon>
        <taxon>Pythiaceae</taxon>
        <taxon>Pythium</taxon>
    </lineage>
</organism>
<dbReference type="EMBL" id="SPLM01000073">
    <property type="protein sequence ID" value="TMW62495.1"/>
    <property type="molecule type" value="Genomic_DNA"/>
</dbReference>
<keyword evidence="7 9" id="KW-0496">Mitochondrion</keyword>
<dbReference type="Pfam" id="PF04800">
    <property type="entry name" value="NDUS4"/>
    <property type="match status" value="1"/>
</dbReference>
<comment type="function">
    <text evidence="9">Accessory subunit of the mitochondrial membrane respiratory chain NADH dehydrogenase (Complex I), that is believed not to be involved in catalysis. Complex I functions in the transfer of electrons from NADH to the respiratory chain. The immediate electron acceptor for the enzyme is believed to be ubiquinone.</text>
</comment>
<dbReference type="InterPro" id="IPR038532">
    <property type="entry name" value="NDUFS4-like_sf"/>
</dbReference>
<dbReference type="PANTHER" id="PTHR12219:SF8">
    <property type="entry name" value="NADH DEHYDROGENASE [UBIQUINONE] IRON-SULFUR PROTEIN 4, MITOCHONDRIAL"/>
    <property type="match status" value="1"/>
</dbReference>
<keyword evidence="5 9" id="KW-0809">Transit peptide</keyword>
<sequence>MALRVTSTRVLGAQTKRQGVRASVRYFSEKTEEDVAKEDALMAVLKKQVLDESQRTILPFHATDSVSPSVNAAPMPYPAETALVSGVDTWSAGRKVKVFMPARHQMQSGTYNTRHWEIRFDAPRTWKNPLMGWTSTADALHGMVMKFDKKEDALSFAERQGWEVEIHEPAEVGKFDGEIAYSHNFLPLHIENFIKKHGKKSHVQFKHPTGRRSNWVKTLKYHGNGVVAQHGGEAKE</sequence>
<proteinExistence type="inferred from homology"/>
<dbReference type="Gene3D" id="3.30.160.190">
    <property type="entry name" value="atu1810 like domain"/>
    <property type="match status" value="1"/>
</dbReference>
<evidence type="ECO:0000256" key="6">
    <source>
        <dbReference type="ARBA" id="ARBA00022982"/>
    </source>
</evidence>
<dbReference type="InterPro" id="IPR006885">
    <property type="entry name" value="NADH_UbQ_FeS_4_mit-like"/>
</dbReference>
<accession>A0A8K1CGW5</accession>
<keyword evidence="8 9" id="KW-0472">Membrane</keyword>
<name>A0A8K1CGW5_PYTOL</name>
<dbReference type="Proteomes" id="UP000794436">
    <property type="component" value="Unassembled WGS sequence"/>
</dbReference>
<dbReference type="GO" id="GO:0005743">
    <property type="term" value="C:mitochondrial inner membrane"/>
    <property type="evidence" value="ECO:0007669"/>
    <property type="project" value="UniProtKB-SubCell"/>
</dbReference>
<evidence type="ECO:0000256" key="8">
    <source>
        <dbReference type="ARBA" id="ARBA00023136"/>
    </source>
</evidence>
<evidence type="ECO:0000313" key="10">
    <source>
        <dbReference type="EMBL" id="TMW62495.1"/>
    </source>
</evidence>
<comment type="caution">
    <text evidence="10">The sequence shown here is derived from an EMBL/GenBank/DDBJ whole genome shotgun (WGS) entry which is preliminary data.</text>
</comment>
<dbReference type="GO" id="GO:0022900">
    <property type="term" value="P:electron transport chain"/>
    <property type="evidence" value="ECO:0007669"/>
    <property type="project" value="InterPro"/>
</dbReference>
<evidence type="ECO:0000256" key="2">
    <source>
        <dbReference type="ARBA" id="ARBA00022448"/>
    </source>
</evidence>
<keyword evidence="11" id="KW-1185">Reference proteome</keyword>